<keyword evidence="1" id="KW-0472">Membrane</keyword>
<dbReference type="EMBL" id="JALIEB010000004">
    <property type="protein sequence ID" value="MCV3271336.1"/>
    <property type="molecule type" value="Genomic_DNA"/>
</dbReference>
<proteinExistence type="predicted"/>
<gene>
    <name evidence="3" type="ORF">MUB52_07850</name>
</gene>
<protein>
    <submittedName>
        <fullName evidence="3">Uncharacterized protein</fullName>
    </submittedName>
</protein>
<evidence type="ECO:0000256" key="2">
    <source>
        <dbReference type="SAM" id="SignalP"/>
    </source>
</evidence>
<name>A0ABT3BCP2_9RHOB</name>
<dbReference type="RefSeq" id="WP_263843663.1">
    <property type="nucleotide sequence ID" value="NZ_JALIEB010000004.1"/>
</dbReference>
<keyword evidence="2" id="KW-0732">Signal</keyword>
<accession>A0ABT3BCP2</accession>
<feature type="chain" id="PRO_5047451207" evidence="2">
    <location>
        <begin position="18"/>
        <end position="52"/>
    </location>
</feature>
<evidence type="ECO:0000313" key="3">
    <source>
        <dbReference type="EMBL" id="MCV3271336.1"/>
    </source>
</evidence>
<comment type="caution">
    <text evidence="3">The sequence shown here is derived from an EMBL/GenBank/DDBJ whole genome shotgun (WGS) entry which is preliminary data.</text>
</comment>
<keyword evidence="4" id="KW-1185">Reference proteome</keyword>
<evidence type="ECO:0000256" key="1">
    <source>
        <dbReference type="SAM" id="Phobius"/>
    </source>
</evidence>
<feature type="signal peptide" evidence="2">
    <location>
        <begin position="1"/>
        <end position="17"/>
    </location>
</feature>
<keyword evidence="1" id="KW-0812">Transmembrane</keyword>
<sequence length="52" mass="5456">MKHLSFLLALVATPALAHHEPEVATASPAGLVAGLVLMTLAATVALRLRRVR</sequence>
<dbReference type="Proteomes" id="UP001208690">
    <property type="component" value="Unassembled WGS sequence"/>
</dbReference>
<organism evidence="3 4">
    <name type="scientific">Roseobacter sinensis</name>
    <dbReference type="NCBI Taxonomy" id="2931391"/>
    <lineage>
        <taxon>Bacteria</taxon>
        <taxon>Pseudomonadati</taxon>
        <taxon>Pseudomonadota</taxon>
        <taxon>Alphaproteobacteria</taxon>
        <taxon>Rhodobacterales</taxon>
        <taxon>Roseobacteraceae</taxon>
        <taxon>Roseobacter</taxon>
    </lineage>
</organism>
<keyword evidence="1" id="KW-1133">Transmembrane helix</keyword>
<feature type="transmembrane region" description="Helical" evidence="1">
    <location>
        <begin position="27"/>
        <end position="48"/>
    </location>
</feature>
<evidence type="ECO:0000313" key="4">
    <source>
        <dbReference type="Proteomes" id="UP001208690"/>
    </source>
</evidence>
<reference evidence="3 4" key="1">
    <citation type="submission" date="2022-04" db="EMBL/GenBank/DDBJ databases">
        <title>Roseobacter sp. WL0113 is a bacterium isolated from neritic sediment.</title>
        <authorList>
            <person name="Wang L."/>
            <person name="He W."/>
            <person name="Zhang D.-F."/>
        </authorList>
    </citation>
    <scope>NUCLEOTIDE SEQUENCE [LARGE SCALE GENOMIC DNA]</scope>
    <source>
        <strain evidence="3 4">WL0113</strain>
    </source>
</reference>